<protein>
    <recommendedName>
        <fullName evidence="1">RNase H type-1 domain-containing protein</fullName>
    </recommendedName>
</protein>
<dbReference type="GO" id="GO:0004523">
    <property type="term" value="F:RNA-DNA hybrid ribonuclease activity"/>
    <property type="evidence" value="ECO:0007669"/>
    <property type="project" value="InterPro"/>
</dbReference>
<dbReference type="InterPro" id="IPR012337">
    <property type="entry name" value="RNaseH-like_sf"/>
</dbReference>
<evidence type="ECO:0000313" key="2">
    <source>
        <dbReference type="EMBL" id="GIX83492.1"/>
    </source>
</evidence>
<keyword evidence="3" id="KW-1185">Reference proteome</keyword>
<evidence type="ECO:0000313" key="3">
    <source>
        <dbReference type="Proteomes" id="UP001054837"/>
    </source>
</evidence>
<dbReference type="Gene3D" id="3.30.420.10">
    <property type="entry name" value="Ribonuclease H-like superfamily/Ribonuclease H"/>
    <property type="match status" value="1"/>
</dbReference>
<accession>A0AAV4NFE1</accession>
<dbReference type="InterPro" id="IPR002156">
    <property type="entry name" value="RNaseH_domain"/>
</dbReference>
<organism evidence="2 3">
    <name type="scientific">Caerostris darwini</name>
    <dbReference type="NCBI Taxonomy" id="1538125"/>
    <lineage>
        <taxon>Eukaryota</taxon>
        <taxon>Metazoa</taxon>
        <taxon>Ecdysozoa</taxon>
        <taxon>Arthropoda</taxon>
        <taxon>Chelicerata</taxon>
        <taxon>Arachnida</taxon>
        <taxon>Araneae</taxon>
        <taxon>Araneomorphae</taxon>
        <taxon>Entelegynae</taxon>
        <taxon>Araneoidea</taxon>
        <taxon>Araneidae</taxon>
        <taxon>Caerostris</taxon>
    </lineage>
</organism>
<dbReference type="AlphaFoldDB" id="A0AAV4NFE1"/>
<feature type="domain" description="RNase H type-1" evidence="1">
    <location>
        <begin position="226"/>
        <end position="355"/>
    </location>
</feature>
<dbReference type="Proteomes" id="UP001054837">
    <property type="component" value="Unassembled WGS sequence"/>
</dbReference>
<dbReference type="SUPFAM" id="SSF53098">
    <property type="entry name" value="Ribonuclease H-like"/>
    <property type="match status" value="1"/>
</dbReference>
<evidence type="ECO:0000259" key="1">
    <source>
        <dbReference type="PROSITE" id="PS50879"/>
    </source>
</evidence>
<dbReference type="Pfam" id="PF00075">
    <property type="entry name" value="RNase_H"/>
    <property type="match status" value="1"/>
</dbReference>
<dbReference type="PROSITE" id="PS50879">
    <property type="entry name" value="RNASE_H_1"/>
    <property type="match status" value="1"/>
</dbReference>
<dbReference type="GO" id="GO:0003676">
    <property type="term" value="F:nucleic acid binding"/>
    <property type="evidence" value="ECO:0007669"/>
    <property type="project" value="InterPro"/>
</dbReference>
<proteinExistence type="predicted"/>
<comment type="caution">
    <text evidence="2">The sequence shown here is derived from an EMBL/GenBank/DDBJ whole genome shotgun (WGS) entry which is preliminary data.</text>
</comment>
<dbReference type="CDD" id="cd09276">
    <property type="entry name" value="Rnase_HI_RT_non_LTR"/>
    <property type="match status" value="1"/>
</dbReference>
<reference evidence="2 3" key="1">
    <citation type="submission" date="2021-06" db="EMBL/GenBank/DDBJ databases">
        <title>Caerostris darwini draft genome.</title>
        <authorList>
            <person name="Kono N."/>
            <person name="Arakawa K."/>
        </authorList>
    </citation>
    <scope>NUCLEOTIDE SEQUENCE [LARGE SCALE GENOMIC DNA]</scope>
</reference>
<dbReference type="InterPro" id="IPR036397">
    <property type="entry name" value="RNaseH_sf"/>
</dbReference>
<dbReference type="EMBL" id="BPLQ01001630">
    <property type="protein sequence ID" value="GIX83492.1"/>
    <property type="molecule type" value="Genomic_DNA"/>
</dbReference>
<name>A0AAV4NFE1_9ARAC</name>
<sequence length="503" mass="57532">MFSAPATYQFTQMCSGPLATINDWIHNNKLTINHSKSVFTIISNRKVTHIPSIKLAGHSLKFQPHLKYLGLYFDRNLNWNFHLGHIADKINKLMNKLSRVTWGLNPAIKKEIYTRVIEKIVTYGFEVWYADTARQNIKLCQLQRIGLLNIIKCYRTVSSDALHILSGIPPIHLILRHRIKLYHLFYLKQDILIQDKTFSLLDVEAKPVIGPPWNRFKITWRVFENDVRGTAIYTDGSKLNGHTGCALVVFTDGHEDDHLLCKLNPEASVFMAEMKAIKMAVNYIAARGISDATIISDSRSALLALGNPLNNSPLVLRIKDLIQSCSHSITFMWTRAHVGTAGNEAADVYAKMSTHKDTIDCHFALAKSFLEHLLLNDIMHQWQVTWSSSSKCREVYDLCPVVSLKRLHGNFYLNQLITGHGALAHYQERFSHKGDVCLCGKAVEDRLHLVFHCERWQDIRLKCFPANYSQQSLLQLLLNKTVRTALETIMKQKLEVMFRELPS</sequence>
<gene>
    <name evidence="2" type="primary">R1A1-elementORF2_210</name>
    <name evidence="2" type="ORF">CDAR_83471</name>
</gene>